<keyword evidence="2" id="KW-1185">Reference proteome</keyword>
<sequence>MSSQRLPDELIREICLLAAVADNHVGFILTQVAHRVKNWVEPIVYNHLVYDKERTGSQRHFPIHHRPIAESISSFGHHVRHLLLSGSEDPITSVYLKYCTSAVDVAIWGDRHLPWEIVKFILANFSFHRFSGEPWCLFTKAFVSSPAFATLTHLDQRVACVGWPEFKAVTELPNLTHLSVDPCVELELIDGSLAGCKKLQIFVLLATGWHLDDFDSYEEWWKQSRSDKRIVCVAVANQENNWLQFAKGGKDMWAMAEEKCETWIESST</sequence>
<organism evidence="1 2">
    <name type="scientific">Pluteus cervinus</name>
    <dbReference type="NCBI Taxonomy" id="181527"/>
    <lineage>
        <taxon>Eukaryota</taxon>
        <taxon>Fungi</taxon>
        <taxon>Dikarya</taxon>
        <taxon>Basidiomycota</taxon>
        <taxon>Agaricomycotina</taxon>
        <taxon>Agaricomycetes</taxon>
        <taxon>Agaricomycetidae</taxon>
        <taxon>Agaricales</taxon>
        <taxon>Pluteineae</taxon>
        <taxon>Pluteaceae</taxon>
        <taxon>Pluteus</taxon>
    </lineage>
</organism>
<dbReference type="EMBL" id="ML208443">
    <property type="protein sequence ID" value="TFK65242.1"/>
    <property type="molecule type" value="Genomic_DNA"/>
</dbReference>
<accession>A0ACD3AK43</accession>
<evidence type="ECO:0000313" key="1">
    <source>
        <dbReference type="EMBL" id="TFK65242.1"/>
    </source>
</evidence>
<evidence type="ECO:0000313" key="2">
    <source>
        <dbReference type="Proteomes" id="UP000308600"/>
    </source>
</evidence>
<reference evidence="1 2" key="1">
    <citation type="journal article" date="2019" name="Nat. Ecol. Evol.">
        <title>Megaphylogeny resolves global patterns of mushroom evolution.</title>
        <authorList>
            <person name="Varga T."/>
            <person name="Krizsan K."/>
            <person name="Foldi C."/>
            <person name="Dima B."/>
            <person name="Sanchez-Garcia M."/>
            <person name="Sanchez-Ramirez S."/>
            <person name="Szollosi G.J."/>
            <person name="Szarkandi J.G."/>
            <person name="Papp V."/>
            <person name="Albert L."/>
            <person name="Andreopoulos W."/>
            <person name="Angelini C."/>
            <person name="Antonin V."/>
            <person name="Barry K.W."/>
            <person name="Bougher N.L."/>
            <person name="Buchanan P."/>
            <person name="Buyck B."/>
            <person name="Bense V."/>
            <person name="Catcheside P."/>
            <person name="Chovatia M."/>
            <person name="Cooper J."/>
            <person name="Damon W."/>
            <person name="Desjardin D."/>
            <person name="Finy P."/>
            <person name="Geml J."/>
            <person name="Haridas S."/>
            <person name="Hughes K."/>
            <person name="Justo A."/>
            <person name="Karasinski D."/>
            <person name="Kautmanova I."/>
            <person name="Kiss B."/>
            <person name="Kocsube S."/>
            <person name="Kotiranta H."/>
            <person name="LaButti K.M."/>
            <person name="Lechner B.E."/>
            <person name="Liimatainen K."/>
            <person name="Lipzen A."/>
            <person name="Lukacs Z."/>
            <person name="Mihaltcheva S."/>
            <person name="Morgado L.N."/>
            <person name="Niskanen T."/>
            <person name="Noordeloos M.E."/>
            <person name="Ohm R.A."/>
            <person name="Ortiz-Santana B."/>
            <person name="Ovrebo C."/>
            <person name="Racz N."/>
            <person name="Riley R."/>
            <person name="Savchenko A."/>
            <person name="Shiryaev A."/>
            <person name="Soop K."/>
            <person name="Spirin V."/>
            <person name="Szebenyi C."/>
            <person name="Tomsovsky M."/>
            <person name="Tulloss R.E."/>
            <person name="Uehling J."/>
            <person name="Grigoriev I.V."/>
            <person name="Vagvolgyi C."/>
            <person name="Papp T."/>
            <person name="Martin F.M."/>
            <person name="Miettinen O."/>
            <person name="Hibbett D.S."/>
            <person name="Nagy L.G."/>
        </authorList>
    </citation>
    <scope>NUCLEOTIDE SEQUENCE [LARGE SCALE GENOMIC DNA]</scope>
    <source>
        <strain evidence="1 2">NL-1719</strain>
    </source>
</reference>
<proteinExistence type="predicted"/>
<dbReference type="Proteomes" id="UP000308600">
    <property type="component" value="Unassembled WGS sequence"/>
</dbReference>
<name>A0ACD3AK43_9AGAR</name>
<gene>
    <name evidence="1" type="ORF">BDN72DRAFT_845774</name>
</gene>
<protein>
    <submittedName>
        <fullName evidence="1">Uncharacterized protein</fullName>
    </submittedName>
</protein>